<dbReference type="InterPro" id="IPR029000">
    <property type="entry name" value="Cyclophilin-like_dom_sf"/>
</dbReference>
<dbReference type="PROSITE" id="PS50072">
    <property type="entry name" value="CSA_PPIASE_2"/>
    <property type="match status" value="1"/>
</dbReference>
<dbReference type="GO" id="GO:0003755">
    <property type="term" value="F:peptidyl-prolyl cis-trans isomerase activity"/>
    <property type="evidence" value="ECO:0007669"/>
    <property type="project" value="UniProtKB-UniRule"/>
</dbReference>
<dbReference type="EC" id="5.2.1.8" evidence="7"/>
<evidence type="ECO:0000313" key="9">
    <source>
        <dbReference type="EMBL" id="ODV90653.1"/>
    </source>
</evidence>
<keyword evidence="5 7" id="KW-0413">Isomerase</keyword>
<evidence type="ECO:0000259" key="8">
    <source>
        <dbReference type="PROSITE" id="PS50072"/>
    </source>
</evidence>
<proteinExistence type="inferred from homology"/>
<dbReference type="GO" id="GO:0005634">
    <property type="term" value="C:nucleus"/>
    <property type="evidence" value="ECO:0007669"/>
    <property type="project" value="UniProtKB-ARBA"/>
</dbReference>
<evidence type="ECO:0000256" key="4">
    <source>
        <dbReference type="ARBA" id="ARBA00023110"/>
    </source>
</evidence>
<protein>
    <recommendedName>
        <fullName evidence="7">Peptidyl-prolyl cis-trans isomerase</fullName>
        <shortName evidence="7">PPIase</shortName>
        <ecNumber evidence="7">5.2.1.8</ecNumber>
    </recommendedName>
</protein>
<dbReference type="GO" id="GO:0006457">
    <property type="term" value="P:protein folding"/>
    <property type="evidence" value="ECO:0007669"/>
    <property type="project" value="InterPro"/>
</dbReference>
<gene>
    <name evidence="9" type="ORF">CANCADRAFT_26423</name>
</gene>
<dbReference type="InterPro" id="IPR020892">
    <property type="entry name" value="Cyclophilin-type_PPIase_CS"/>
</dbReference>
<organism evidence="9 10">
    <name type="scientific">Tortispora caseinolytica NRRL Y-17796</name>
    <dbReference type="NCBI Taxonomy" id="767744"/>
    <lineage>
        <taxon>Eukaryota</taxon>
        <taxon>Fungi</taxon>
        <taxon>Dikarya</taxon>
        <taxon>Ascomycota</taxon>
        <taxon>Saccharomycotina</taxon>
        <taxon>Trigonopsidomycetes</taxon>
        <taxon>Trigonopsidales</taxon>
        <taxon>Trigonopsidaceae</taxon>
        <taxon>Tortispora</taxon>
    </lineage>
</organism>
<dbReference type="InterPro" id="IPR044666">
    <property type="entry name" value="Cyclophilin_A-like"/>
</dbReference>
<dbReference type="PIRSF" id="PIRSF001467">
    <property type="entry name" value="Peptidylpro_ismrse"/>
    <property type="match status" value="1"/>
</dbReference>
<evidence type="ECO:0000256" key="1">
    <source>
        <dbReference type="ARBA" id="ARBA00000971"/>
    </source>
</evidence>
<keyword evidence="2" id="KW-0853">WD repeat</keyword>
<evidence type="ECO:0000313" key="10">
    <source>
        <dbReference type="Proteomes" id="UP000095023"/>
    </source>
</evidence>
<dbReference type="Gene3D" id="2.40.100.10">
    <property type="entry name" value="Cyclophilin-like"/>
    <property type="match status" value="1"/>
</dbReference>
<keyword evidence="10" id="KW-1185">Reference proteome</keyword>
<feature type="non-terminal residue" evidence="9">
    <location>
        <position position="1"/>
    </location>
</feature>
<dbReference type="InterPro" id="IPR002130">
    <property type="entry name" value="Cyclophilin-type_PPIase_dom"/>
</dbReference>
<name>A0A1E4TG24_9ASCO</name>
<evidence type="ECO:0000256" key="7">
    <source>
        <dbReference type="RuleBase" id="RU363019"/>
    </source>
</evidence>
<reference evidence="10" key="1">
    <citation type="submission" date="2016-02" db="EMBL/GenBank/DDBJ databases">
        <title>Comparative genomics of biotechnologically important yeasts.</title>
        <authorList>
            <consortium name="DOE Joint Genome Institute"/>
            <person name="Riley R."/>
            <person name="Haridas S."/>
            <person name="Wolfe K.H."/>
            <person name="Lopes M.R."/>
            <person name="Hittinger C.T."/>
            <person name="Goker M."/>
            <person name="Salamov A."/>
            <person name="Wisecaver J."/>
            <person name="Long T.M."/>
            <person name="Aerts A.L."/>
            <person name="Barry K."/>
            <person name="Choi C."/>
            <person name="Clum A."/>
            <person name="Coughlan A.Y."/>
            <person name="Deshpande S."/>
            <person name="Douglass A.P."/>
            <person name="Hanson S.J."/>
            <person name="Klenk H.-P."/>
            <person name="Labutti K."/>
            <person name="Lapidus A."/>
            <person name="Lindquist E."/>
            <person name="Lipzen A."/>
            <person name="Meier-Kolthoff J.P."/>
            <person name="Ohm R.A."/>
            <person name="Otillar R.P."/>
            <person name="Pangilinan J."/>
            <person name="Peng Y."/>
            <person name="Rokas A."/>
            <person name="Rosa C.A."/>
            <person name="Scheuner C."/>
            <person name="Sibirny A.A."/>
            <person name="Slot J.C."/>
            <person name="Stielow J.B."/>
            <person name="Sun H."/>
            <person name="Kurtzman C.P."/>
            <person name="Blackwell M."/>
            <person name="Jeffries T.W."/>
            <person name="Grigoriev I.V."/>
        </authorList>
    </citation>
    <scope>NUCLEOTIDE SEQUENCE [LARGE SCALE GENOMIC DNA]</scope>
    <source>
        <strain evidence="10">NRRL Y-17796</strain>
    </source>
</reference>
<dbReference type="PANTHER" id="PTHR45625:SF4">
    <property type="entry name" value="PEPTIDYLPROLYL ISOMERASE DOMAIN AND WD REPEAT-CONTAINING PROTEIN 1"/>
    <property type="match status" value="1"/>
</dbReference>
<keyword evidence="4 7" id="KW-0697">Rotamase</keyword>
<feature type="domain" description="PPIase cyclophilin-type" evidence="8">
    <location>
        <begin position="1"/>
        <end position="145"/>
    </location>
</feature>
<dbReference type="FunFam" id="2.40.100.10:FF:000003">
    <property type="entry name" value="Peptidylprolyl isomerase domain and WD repeat-containing 1"/>
    <property type="match status" value="1"/>
</dbReference>
<evidence type="ECO:0000256" key="6">
    <source>
        <dbReference type="ARBA" id="ARBA00038147"/>
    </source>
</evidence>
<dbReference type="EMBL" id="KV453842">
    <property type="protein sequence ID" value="ODV90653.1"/>
    <property type="molecule type" value="Genomic_DNA"/>
</dbReference>
<dbReference type="AlphaFoldDB" id="A0A1E4TG24"/>
<dbReference type="PANTHER" id="PTHR45625">
    <property type="entry name" value="PEPTIDYL-PROLYL CIS-TRANS ISOMERASE-RELATED"/>
    <property type="match status" value="1"/>
</dbReference>
<dbReference type="PRINTS" id="PR00153">
    <property type="entry name" value="CSAPPISMRASE"/>
</dbReference>
<dbReference type="Pfam" id="PF00160">
    <property type="entry name" value="Pro_isomerase"/>
    <property type="match status" value="1"/>
</dbReference>
<dbReference type="OrthoDB" id="271386at2759"/>
<keyword evidence="3" id="KW-0677">Repeat</keyword>
<comment type="similarity">
    <text evidence="6">Belongs to the cyclophilin-type PPIase family. PPIL1 subfamily.</text>
</comment>
<comment type="catalytic activity">
    <reaction evidence="1 7">
        <text>[protein]-peptidylproline (omega=180) = [protein]-peptidylproline (omega=0)</text>
        <dbReference type="Rhea" id="RHEA:16237"/>
        <dbReference type="Rhea" id="RHEA-COMP:10747"/>
        <dbReference type="Rhea" id="RHEA-COMP:10748"/>
        <dbReference type="ChEBI" id="CHEBI:83833"/>
        <dbReference type="ChEBI" id="CHEBI:83834"/>
        <dbReference type="EC" id="5.2.1.8"/>
    </reaction>
</comment>
<dbReference type="Proteomes" id="UP000095023">
    <property type="component" value="Unassembled WGS sequence"/>
</dbReference>
<accession>A0A1E4TG24</accession>
<dbReference type="InterPro" id="IPR024936">
    <property type="entry name" value="Cyclophilin-type_PPIase"/>
</dbReference>
<evidence type="ECO:0000256" key="2">
    <source>
        <dbReference type="ARBA" id="ARBA00022574"/>
    </source>
</evidence>
<dbReference type="SUPFAM" id="SSF50891">
    <property type="entry name" value="Cyclophilin-like"/>
    <property type="match status" value="1"/>
</dbReference>
<sequence length="150" mass="16647">IGDITLTFYPDEAPKAVENFVRLAQSGYYNDTIFHRVIKDFMIQGGDPEGNGTGGKSIYGEPFEDEFSENLKHDKPFVVSMANNGAKTNGSQFFITTAAAPHLDNVHTIFGRVINGFEVIRSIEDLETDKDSMPYAPPKIISTTVQLRNK</sequence>
<dbReference type="PROSITE" id="PS00170">
    <property type="entry name" value="CSA_PPIASE_1"/>
    <property type="match status" value="1"/>
</dbReference>
<comment type="function">
    <text evidence="7">PPIases accelerate the folding of proteins. It catalyzes the cis-trans isomerization of proline imidic peptide bonds in oligopeptides.</text>
</comment>
<evidence type="ECO:0000256" key="5">
    <source>
        <dbReference type="ARBA" id="ARBA00023235"/>
    </source>
</evidence>
<evidence type="ECO:0000256" key="3">
    <source>
        <dbReference type="ARBA" id="ARBA00022737"/>
    </source>
</evidence>